<dbReference type="EMBL" id="JACSEA010000023">
    <property type="protein sequence ID" value="KAF7379525.1"/>
    <property type="molecule type" value="Genomic_DNA"/>
</dbReference>
<organism evidence="1 2">
    <name type="scientific">Vespula vulgaris</name>
    <name type="common">Yellow jacket</name>
    <name type="synonym">Wasp</name>
    <dbReference type="NCBI Taxonomy" id="7454"/>
    <lineage>
        <taxon>Eukaryota</taxon>
        <taxon>Metazoa</taxon>
        <taxon>Ecdysozoa</taxon>
        <taxon>Arthropoda</taxon>
        <taxon>Hexapoda</taxon>
        <taxon>Insecta</taxon>
        <taxon>Pterygota</taxon>
        <taxon>Neoptera</taxon>
        <taxon>Endopterygota</taxon>
        <taxon>Hymenoptera</taxon>
        <taxon>Apocrita</taxon>
        <taxon>Aculeata</taxon>
        <taxon>Vespoidea</taxon>
        <taxon>Vespidae</taxon>
        <taxon>Vespinae</taxon>
        <taxon>Vespula</taxon>
    </lineage>
</organism>
<accession>A0A834J0G3</accession>
<reference evidence="1" key="1">
    <citation type="journal article" date="2020" name="G3 (Bethesda)">
        <title>High-Quality Assemblies for Three Invasive Social Wasps from the &lt;i&gt;Vespula&lt;/i&gt; Genus.</title>
        <authorList>
            <person name="Harrop T.W.R."/>
            <person name="Guhlin J."/>
            <person name="McLaughlin G.M."/>
            <person name="Permina E."/>
            <person name="Stockwell P."/>
            <person name="Gilligan J."/>
            <person name="Le Lec M.F."/>
            <person name="Gruber M.A.M."/>
            <person name="Quinn O."/>
            <person name="Lovegrove M."/>
            <person name="Duncan E.J."/>
            <person name="Remnant E.J."/>
            <person name="Van Eeckhoven J."/>
            <person name="Graham B."/>
            <person name="Knapp R.A."/>
            <person name="Langford K.W."/>
            <person name="Kronenberg Z."/>
            <person name="Press M.O."/>
            <person name="Eacker S.M."/>
            <person name="Wilson-Rankin E.E."/>
            <person name="Purcell J."/>
            <person name="Lester P.J."/>
            <person name="Dearden P.K."/>
        </authorList>
    </citation>
    <scope>NUCLEOTIDE SEQUENCE</scope>
    <source>
        <strain evidence="1">Marl-1</strain>
    </source>
</reference>
<protein>
    <submittedName>
        <fullName evidence="1">Uncharacterized protein</fullName>
    </submittedName>
</protein>
<comment type="caution">
    <text evidence="1">The sequence shown here is derived from an EMBL/GenBank/DDBJ whole genome shotgun (WGS) entry which is preliminary data.</text>
</comment>
<keyword evidence="2" id="KW-1185">Reference proteome</keyword>
<evidence type="ECO:0000313" key="2">
    <source>
        <dbReference type="Proteomes" id="UP000614350"/>
    </source>
</evidence>
<sequence length="100" mass="11489">MPALILQCKTFQYEFSRGVPGVGTGWVTLPSKGRSSTRGFPRWLFLGKQERKDIDGYGDLMAYCSRHPMPPPLPPRSFCDVFANVFRCCCVWVENRKDRK</sequence>
<dbReference type="AlphaFoldDB" id="A0A834J0G3"/>
<dbReference type="Proteomes" id="UP000614350">
    <property type="component" value="Unassembled WGS sequence"/>
</dbReference>
<evidence type="ECO:0000313" key="1">
    <source>
        <dbReference type="EMBL" id="KAF7379525.1"/>
    </source>
</evidence>
<gene>
    <name evidence="1" type="ORF">HZH66_014896</name>
</gene>
<proteinExistence type="predicted"/>
<name>A0A834J0G3_VESVU</name>